<keyword evidence="9 13" id="KW-0139">CF(1)</keyword>
<sequence length="139" mass="15342">MDKCFRLNIVTTETKIYSGDSRKLIVTGVLGELEILYNHTPFLTSLAIGPIWFEDSSGKLNSFIMLGGILEVQPTVSTILGDSVIRADNLDEAAAIEAKANSERIFSKKGSNIDYAKVKNELAVAVAQLRLIRKLKDKR</sequence>
<keyword evidence="10 13" id="KW-0066">ATP synthesis</keyword>
<accession>A0A6J5JY50</accession>
<dbReference type="Gene3D" id="2.60.15.10">
    <property type="entry name" value="F0F1 ATP synthase delta/epsilon subunit, N-terminal"/>
    <property type="match status" value="1"/>
</dbReference>
<evidence type="ECO:0000256" key="5">
    <source>
        <dbReference type="ARBA" id="ARBA00014480"/>
    </source>
</evidence>
<keyword evidence="8 13" id="KW-0472">Membrane</keyword>
<keyword evidence="18" id="KW-1185">Reference proteome</keyword>
<name>A0A6J5JY50_9GAMM</name>
<dbReference type="Pfam" id="PF00401">
    <property type="entry name" value="ATP-synt_DE"/>
    <property type="match status" value="1"/>
</dbReference>
<comment type="similarity">
    <text evidence="3 13 14">Belongs to the ATPase epsilon chain family.</text>
</comment>
<feature type="domain" description="ATP synthase F1 complex delta/epsilon subunit N-terminal" evidence="16">
    <location>
        <begin position="5"/>
        <end position="83"/>
    </location>
</feature>
<comment type="subcellular location">
    <subcellularLocation>
        <location evidence="13">Cell membrane</location>
        <topology evidence="13">Peripheral membrane protein</topology>
    </subcellularLocation>
    <subcellularLocation>
        <location evidence="2">Endomembrane system</location>
        <topology evidence="2">Peripheral membrane protein</topology>
    </subcellularLocation>
</comment>
<keyword evidence="7 13" id="KW-0406">Ion transport</keyword>
<keyword evidence="13" id="KW-0375">Hydrogen ion transport</keyword>
<protein>
    <recommendedName>
        <fullName evidence="5 13">ATP synthase epsilon chain</fullName>
    </recommendedName>
    <alternativeName>
        <fullName evidence="12 13">ATP synthase F1 sector epsilon subunit</fullName>
    </alternativeName>
    <alternativeName>
        <fullName evidence="11 13">F-ATPase epsilon subunit</fullName>
    </alternativeName>
</protein>
<dbReference type="InterPro" id="IPR001469">
    <property type="entry name" value="ATP_synth_F1_dsu/esu"/>
</dbReference>
<evidence type="ECO:0000256" key="9">
    <source>
        <dbReference type="ARBA" id="ARBA00023196"/>
    </source>
</evidence>
<dbReference type="GO" id="GO:0005886">
    <property type="term" value="C:plasma membrane"/>
    <property type="evidence" value="ECO:0007669"/>
    <property type="project" value="UniProtKB-SubCell"/>
</dbReference>
<dbReference type="KEGG" id="acil:ESZ_00053"/>
<dbReference type="GO" id="GO:0012505">
    <property type="term" value="C:endomembrane system"/>
    <property type="evidence" value="ECO:0007669"/>
    <property type="project" value="UniProtKB-SubCell"/>
</dbReference>
<organism evidence="17 18">
    <name type="scientific">Candidatus Azoamicus ciliaticola</name>
    <dbReference type="NCBI Taxonomy" id="2652803"/>
    <lineage>
        <taxon>Bacteria</taxon>
        <taxon>Pseudomonadati</taxon>
        <taxon>Pseudomonadota</taxon>
        <taxon>Gammaproteobacteria</taxon>
        <taxon>Candidatus Azoamicaceae</taxon>
        <taxon>Candidatus Azoamicus</taxon>
    </lineage>
</organism>
<evidence type="ECO:0000259" key="15">
    <source>
        <dbReference type="Pfam" id="PF00401"/>
    </source>
</evidence>
<dbReference type="EMBL" id="LR794158">
    <property type="protein sequence ID" value="CAB3976273.1"/>
    <property type="molecule type" value="Genomic_DNA"/>
</dbReference>
<dbReference type="CDD" id="cd12152">
    <property type="entry name" value="F1-ATPase_delta"/>
    <property type="match status" value="1"/>
</dbReference>
<keyword evidence="6 13" id="KW-0813">Transport</keyword>
<comment type="function">
    <text evidence="1 13">Produces ATP from ADP in the presence of a proton gradient across the membrane.</text>
</comment>
<evidence type="ECO:0000256" key="6">
    <source>
        <dbReference type="ARBA" id="ARBA00022448"/>
    </source>
</evidence>
<evidence type="ECO:0000256" key="8">
    <source>
        <dbReference type="ARBA" id="ARBA00023136"/>
    </source>
</evidence>
<dbReference type="Pfam" id="PF02823">
    <property type="entry name" value="ATP-synt_DE_N"/>
    <property type="match status" value="1"/>
</dbReference>
<dbReference type="GO" id="GO:0005524">
    <property type="term" value="F:ATP binding"/>
    <property type="evidence" value="ECO:0007669"/>
    <property type="project" value="UniProtKB-UniRule"/>
</dbReference>
<evidence type="ECO:0000256" key="13">
    <source>
        <dbReference type="HAMAP-Rule" id="MF_00530"/>
    </source>
</evidence>
<dbReference type="RefSeq" id="WP_176604808.1">
    <property type="nucleotide sequence ID" value="NZ_LR794158.1"/>
</dbReference>
<evidence type="ECO:0000256" key="4">
    <source>
        <dbReference type="ARBA" id="ARBA00011648"/>
    </source>
</evidence>
<evidence type="ECO:0000256" key="12">
    <source>
        <dbReference type="ARBA" id="ARBA00031795"/>
    </source>
</evidence>
<evidence type="ECO:0000313" key="18">
    <source>
        <dbReference type="Proteomes" id="UP000509549"/>
    </source>
</evidence>
<dbReference type="InterPro" id="IPR036794">
    <property type="entry name" value="ATP_F1_dsu/esu_C_sf"/>
</dbReference>
<evidence type="ECO:0000256" key="10">
    <source>
        <dbReference type="ARBA" id="ARBA00023310"/>
    </source>
</evidence>
<comment type="subunit">
    <text evidence="4 13 14">F-type ATPases have 2 components, CF(1) - the catalytic core - and CF(0) - the membrane proton channel. CF(1) has five subunits: alpha(3), beta(3), gamma(1), delta(1), epsilon(1). CF(0) has three main subunits: a, b and c.</text>
</comment>
<gene>
    <name evidence="13 17" type="primary">atpC</name>
    <name evidence="17" type="ORF">ESZ_00053</name>
</gene>
<dbReference type="InterPro" id="IPR036771">
    <property type="entry name" value="ATPsynth_dsu/esu_N"/>
</dbReference>
<evidence type="ECO:0000256" key="3">
    <source>
        <dbReference type="ARBA" id="ARBA00005712"/>
    </source>
</evidence>
<dbReference type="HAMAP" id="MF_00530">
    <property type="entry name" value="ATP_synth_epsil_bac"/>
    <property type="match status" value="1"/>
</dbReference>
<dbReference type="InterPro" id="IPR020546">
    <property type="entry name" value="ATP_synth_F1_dsu/esu_N"/>
</dbReference>
<feature type="domain" description="ATP synthase epsilon subunit C-terminal" evidence="15">
    <location>
        <begin position="88"/>
        <end position="132"/>
    </location>
</feature>
<evidence type="ECO:0000313" key="17">
    <source>
        <dbReference type="EMBL" id="CAB3976273.1"/>
    </source>
</evidence>
<dbReference type="SUPFAM" id="SSF51344">
    <property type="entry name" value="Epsilon subunit of F1F0-ATP synthase N-terminal domain"/>
    <property type="match status" value="1"/>
</dbReference>
<dbReference type="InterPro" id="IPR020547">
    <property type="entry name" value="ATP_synth_F1_esu_C"/>
</dbReference>
<evidence type="ECO:0000256" key="11">
    <source>
        <dbReference type="ARBA" id="ARBA00030215"/>
    </source>
</evidence>
<dbReference type="NCBIfam" id="TIGR01216">
    <property type="entry name" value="ATP_synt_epsi"/>
    <property type="match status" value="1"/>
</dbReference>
<evidence type="ECO:0000256" key="7">
    <source>
        <dbReference type="ARBA" id="ARBA00023065"/>
    </source>
</evidence>
<keyword evidence="13" id="KW-1003">Cell membrane</keyword>
<dbReference type="SUPFAM" id="SSF46604">
    <property type="entry name" value="Epsilon subunit of F1F0-ATP synthase C-terminal domain"/>
    <property type="match status" value="1"/>
</dbReference>
<evidence type="ECO:0000256" key="2">
    <source>
        <dbReference type="ARBA" id="ARBA00004184"/>
    </source>
</evidence>
<dbReference type="GO" id="GO:0045259">
    <property type="term" value="C:proton-transporting ATP synthase complex"/>
    <property type="evidence" value="ECO:0007669"/>
    <property type="project" value="UniProtKB-KW"/>
</dbReference>
<dbReference type="AlphaFoldDB" id="A0A6J5JY50"/>
<dbReference type="Proteomes" id="UP000509549">
    <property type="component" value="Chromosome"/>
</dbReference>
<evidence type="ECO:0000259" key="16">
    <source>
        <dbReference type="Pfam" id="PF02823"/>
    </source>
</evidence>
<reference evidence="17 18" key="1">
    <citation type="submission" date="2020-04" db="EMBL/GenBank/DDBJ databases">
        <authorList>
            <person name="Graf S J."/>
        </authorList>
    </citation>
    <scope>NUCLEOTIDE SEQUENCE [LARGE SCALE GENOMIC DNA]</scope>
    <source>
        <strain evidence="17">1</strain>
    </source>
</reference>
<evidence type="ECO:0000256" key="1">
    <source>
        <dbReference type="ARBA" id="ARBA00003543"/>
    </source>
</evidence>
<dbReference type="Gene3D" id="1.20.5.440">
    <property type="entry name" value="ATP synthase delta/epsilon subunit, C-terminal domain"/>
    <property type="match status" value="1"/>
</dbReference>
<dbReference type="GO" id="GO:0046933">
    <property type="term" value="F:proton-transporting ATP synthase activity, rotational mechanism"/>
    <property type="evidence" value="ECO:0007669"/>
    <property type="project" value="UniProtKB-UniRule"/>
</dbReference>
<evidence type="ECO:0000256" key="14">
    <source>
        <dbReference type="RuleBase" id="RU003656"/>
    </source>
</evidence>
<proteinExistence type="inferred from homology"/>
<dbReference type="NCBIfam" id="NF001847">
    <property type="entry name" value="PRK00571.1-4"/>
    <property type="match status" value="1"/>
</dbReference>